<dbReference type="InterPro" id="IPR038450">
    <property type="entry name" value="PSII_Psb27_sf"/>
</dbReference>
<evidence type="ECO:0000313" key="1">
    <source>
        <dbReference type="EMBL" id="EFN59252.1"/>
    </source>
</evidence>
<dbReference type="InParanoid" id="E1Z3X7"/>
<dbReference type="GO" id="GO:0010206">
    <property type="term" value="P:photosystem II repair"/>
    <property type="evidence" value="ECO:0007669"/>
    <property type="project" value="InterPro"/>
</dbReference>
<dbReference type="OMA" id="WVSKYAR"/>
<dbReference type="Proteomes" id="UP000008141">
    <property type="component" value="Unassembled WGS sequence"/>
</dbReference>
<dbReference type="HAMAP" id="MF_01481">
    <property type="entry name" value="PSII_Psb27"/>
    <property type="match status" value="1"/>
</dbReference>
<sequence length="230" mass="23496">MALTASSRTCLPFQTVASGRSGRRPTNIVVTQCSAAAEPQVARRSLLGVALLAATSAAPAQAILPVSRWDGESSAVGSCELGEAGDACPQAILAGNPAVLGSYDAKAGGKRGAQWAGGVPVADMGAASPYARDTLALTDRVLAFAALNGDPANPERIQLVKELKTEFPGWVSKYARGGSARTVSARKVYVVVDAISAHFAQNGLAPVPKTKMAKLEGDVQVALAALAEGR</sequence>
<protein>
    <recommendedName>
        <fullName evidence="3">Photosystem II Psb27 protein</fullName>
    </recommendedName>
</protein>
<dbReference type="Pfam" id="PF13326">
    <property type="entry name" value="PSII_Pbs27"/>
    <property type="match status" value="1"/>
</dbReference>
<dbReference type="OrthoDB" id="514330at2759"/>
<dbReference type="KEGG" id="cvr:CHLNCDRAFT_137539"/>
<keyword evidence="2" id="KW-1185">Reference proteome</keyword>
<dbReference type="AlphaFoldDB" id="E1Z3X7"/>
<dbReference type="EMBL" id="GL433836">
    <property type="protein sequence ID" value="EFN59252.1"/>
    <property type="molecule type" value="Genomic_DNA"/>
</dbReference>
<proteinExistence type="inferred from homology"/>
<evidence type="ECO:0008006" key="3">
    <source>
        <dbReference type="Google" id="ProtNLM"/>
    </source>
</evidence>
<dbReference type="eggNOG" id="ENOG502SSQ5">
    <property type="taxonomic scope" value="Eukaryota"/>
</dbReference>
<accession>E1Z3X7</accession>
<dbReference type="GO" id="GO:0009523">
    <property type="term" value="C:photosystem II"/>
    <property type="evidence" value="ECO:0007669"/>
    <property type="project" value="InterPro"/>
</dbReference>
<organism evidence="2">
    <name type="scientific">Chlorella variabilis</name>
    <name type="common">Green alga</name>
    <dbReference type="NCBI Taxonomy" id="554065"/>
    <lineage>
        <taxon>Eukaryota</taxon>
        <taxon>Viridiplantae</taxon>
        <taxon>Chlorophyta</taxon>
        <taxon>core chlorophytes</taxon>
        <taxon>Trebouxiophyceae</taxon>
        <taxon>Chlorellales</taxon>
        <taxon>Chlorellaceae</taxon>
        <taxon>Chlorella clade</taxon>
        <taxon>Chlorella</taxon>
    </lineage>
</organism>
<evidence type="ECO:0000313" key="2">
    <source>
        <dbReference type="Proteomes" id="UP000008141"/>
    </source>
</evidence>
<reference evidence="1 2" key="1">
    <citation type="journal article" date="2010" name="Plant Cell">
        <title>The Chlorella variabilis NC64A genome reveals adaptation to photosymbiosis, coevolution with viruses, and cryptic sex.</title>
        <authorList>
            <person name="Blanc G."/>
            <person name="Duncan G."/>
            <person name="Agarkova I."/>
            <person name="Borodovsky M."/>
            <person name="Gurnon J."/>
            <person name="Kuo A."/>
            <person name="Lindquist E."/>
            <person name="Lucas S."/>
            <person name="Pangilinan J."/>
            <person name="Polle J."/>
            <person name="Salamov A."/>
            <person name="Terry A."/>
            <person name="Yamada T."/>
            <person name="Dunigan D.D."/>
            <person name="Grigoriev I.V."/>
            <person name="Claverie J.M."/>
            <person name="Van Etten J.L."/>
        </authorList>
    </citation>
    <scope>NUCLEOTIDE SEQUENCE [LARGE SCALE GENOMIC DNA]</scope>
    <source>
        <strain evidence="1 2">NC64A</strain>
    </source>
</reference>
<dbReference type="GeneID" id="17358715"/>
<dbReference type="InterPro" id="IPR025585">
    <property type="entry name" value="PSII_Psb27"/>
</dbReference>
<dbReference type="RefSeq" id="XP_005851354.1">
    <property type="nucleotide sequence ID" value="XM_005851292.1"/>
</dbReference>
<dbReference type="Gene3D" id="1.20.58.810">
    <property type="entry name" value="Photosystem II Pbs27"/>
    <property type="match status" value="1"/>
</dbReference>
<name>E1Z3X7_CHLVA</name>
<gene>
    <name evidence="1" type="ORF">CHLNCDRAFT_137539</name>
</gene>
<dbReference type="GO" id="GO:0010207">
    <property type="term" value="P:photosystem II assembly"/>
    <property type="evidence" value="ECO:0007669"/>
    <property type="project" value="InterPro"/>
</dbReference>